<feature type="chain" id="PRO_5047204895" description="Secreted protein" evidence="1">
    <location>
        <begin position="28"/>
        <end position="161"/>
    </location>
</feature>
<gene>
    <name evidence="2" type="ORF">GCM10007368_23900</name>
</gene>
<organism evidence="2 3">
    <name type="scientific">Isoptericola cucumis</name>
    <dbReference type="NCBI Taxonomy" id="1776856"/>
    <lineage>
        <taxon>Bacteria</taxon>
        <taxon>Bacillati</taxon>
        <taxon>Actinomycetota</taxon>
        <taxon>Actinomycetes</taxon>
        <taxon>Micrococcales</taxon>
        <taxon>Promicromonosporaceae</taxon>
        <taxon>Isoptericola</taxon>
    </lineage>
</organism>
<evidence type="ECO:0000313" key="2">
    <source>
        <dbReference type="EMBL" id="GGI08984.1"/>
    </source>
</evidence>
<comment type="caution">
    <text evidence="2">The sequence shown here is derived from an EMBL/GenBank/DDBJ whole genome shotgun (WGS) entry which is preliminary data.</text>
</comment>
<dbReference type="Proteomes" id="UP000632535">
    <property type="component" value="Unassembled WGS sequence"/>
</dbReference>
<evidence type="ECO:0000256" key="1">
    <source>
        <dbReference type="SAM" id="SignalP"/>
    </source>
</evidence>
<proteinExistence type="predicted"/>
<keyword evidence="3" id="KW-1185">Reference proteome</keyword>
<name>A0ABQ2B8V6_9MICO</name>
<sequence>MRARTMTAAVAATLVAGVGLLGPTASAAPGPAAEPAPGTAPDRSTAASWYMDTAAWADDGDAGGVSIYEQALKDGTSQYVMGMFEAHGEHLTIWDHHPNGYRSIVRLWVGGSGPAVFFSNGDGTKRELNLSYDEGQTVYLQACTSTSVNAVCTPKTEKGTS</sequence>
<evidence type="ECO:0008006" key="4">
    <source>
        <dbReference type="Google" id="ProtNLM"/>
    </source>
</evidence>
<dbReference type="EMBL" id="BMDG01000007">
    <property type="protein sequence ID" value="GGI08984.1"/>
    <property type="molecule type" value="Genomic_DNA"/>
</dbReference>
<keyword evidence="1" id="KW-0732">Signal</keyword>
<feature type="signal peptide" evidence="1">
    <location>
        <begin position="1"/>
        <end position="27"/>
    </location>
</feature>
<accession>A0ABQ2B8V6</accession>
<reference evidence="3" key="1">
    <citation type="journal article" date="2019" name="Int. J. Syst. Evol. Microbiol.">
        <title>The Global Catalogue of Microorganisms (GCM) 10K type strain sequencing project: providing services to taxonomists for standard genome sequencing and annotation.</title>
        <authorList>
            <consortium name="The Broad Institute Genomics Platform"/>
            <consortium name="The Broad Institute Genome Sequencing Center for Infectious Disease"/>
            <person name="Wu L."/>
            <person name="Ma J."/>
        </authorList>
    </citation>
    <scope>NUCLEOTIDE SEQUENCE [LARGE SCALE GENOMIC DNA]</scope>
    <source>
        <strain evidence="3">CCM 8653</strain>
    </source>
</reference>
<dbReference type="RefSeq" id="WP_188523925.1">
    <property type="nucleotide sequence ID" value="NZ_BMDG01000007.1"/>
</dbReference>
<protein>
    <recommendedName>
        <fullName evidence="4">Secreted protein</fullName>
    </recommendedName>
</protein>
<evidence type="ECO:0000313" key="3">
    <source>
        <dbReference type="Proteomes" id="UP000632535"/>
    </source>
</evidence>